<evidence type="ECO:0000313" key="3">
    <source>
        <dbReference type="Proteomes" id="UP000398389"/>
    </source>
</evidence>
<dbReference type="Proteomes" id="UP000398389">
    <property type="component" value="Unassembled WGS sequence"/>
</dbReference>
<dbReference type="InterPro" id="IPR023674">
    <property type="entry name" value="Ribosomal_uL1-like"/>
</dbReference>
<feature type="compositionally biased region" description="Acidic residues" evidence="1">
    <location>
        <begin position="475"/>
        <end position="484"/>
    </location>
</feature>
<feature type="compositionally biased region" description="Basic residues" evidence="1">
    <location>
        <begin position="529"/>
        <end position="540"/>
    </location>
</feature>
<feature type="compositionally biased region" description="Low complexity" evidence="1">
    <location>
        <begin position="569"/>
        <end position="580"/>
    </location>
</feature>
<feature type="region of interest" description="Disordered" evidence="1">
    <location>
        <begin position="457"/>
        <end position="592"/>
    </location>
</feature>
<feature type="compositionally biased region" description="Basic residues" evidence="1">
    <location>
        <begin position="581"/>
        <end position="592"/>
    </location>
</feature>
<name>A0A5E8BQB5_9ASCO</name>
<proteinExistence type="predicted"/>
<evidence type="ECO:0000256" key="1">
    <source>
        <dbReference type="SAM" id="MobiDB-lite"/>
    </source>
</evidence>
<organism evidence="2 3">
    <name type="scientific">Magnusiomyces paraingens</name>
    <dbReference type="NCBI Taxonomy" id="2606893"/>
    <lineage>
        <taxon>Eukaryota</taxon>
        <taxon>Fungi</taxon>
        <taxon>Dikarya</taxon>
        <taxon>Ascomycota</taxon>
        <taxon>Saccharomycotina</taxon>
        <taxon>Dipodascomycetes</taxon>
        <taxon>Dipodascales</taxon>
        <taxon>Dipodascaceae</taxon>
        <taxon>Magnusiomyces</taxon>
    </lineage>
</organism>
<dbReference type="OrthoDB" id="10251727at2759"/>
<dbReference type="InterPro" id="IPR028364">
    <property type="entry name" value="Ribosomal_uL1/biogenesis"/>
</dbReference>
<feature type="region of interest" description="Disordered" evidence="1">
    <location>
        <begin position="135"/>
        <end position="154"/>
    </location>
</feature>
<reference evidence="2 3" key="1">
    <citation type="submission" date="2019-09" db="EMBL/GenBank/DDBJ databases">
        <authorList>
            <person name="Brejova B."/>
        </authorList>
    </citation>
    <scope>NUCLEOTIDE SEQUENCE [LARGE SCALE GENOMIC DNA]</scope>
</reference>
<dbReference type="RefSeq" id="XP_031853544.1">
    <property type="nucleotide sequence ID" value="XM_031997653.1"/>
</dbReference>
<dbReference type="AlphaFoldDB" id="A0A5E8BQB5"/>
<gene>
    <name evidence="2" type="ORF">SAPINGB_P002935</name>
</gene>
<dbReference type="Pfam" id="PF00687">
    <property type="entry name" value="Ribosomal_L1"/>
    <property type="match status" value="1"/>
</dbReference>
<dbReference type="GeneID" id="43581753"/>
<sequence length="592" mass="64128">MSKLSFDKAKEAAEALIDYVQRISKDDDDNTASSVSKKSLLLEDYADEDHTIPLLPFDLVVATKKIITDHKSMDPILVELPNQFFGKAASDALEPSVCLIVRDIKGMSAEAAQVFYDEHLVEATKTPEDALEALKAESPESTSATTAPKKKSKKSAAAAAASSSSSIPSLEDLSKIKIDRVVTFSQLRNEYKPFQARRKLISEHDLFFLDAALARADDGLLMPRVMGKSFYAQSKTVPQPVALTSTSDENVTKAEKVVQLAIRNKNSASSNKKNPTTFLTNSKTSLKDLAELVDADNIASTFSLTKTLTGMYKRIHGTHYMVSPSNQIIVRIGSTALTSDEVASNIEAAVATILETPTGAQTPEYLKGGWPIVRGVFLKTSTGPSLPIFVAETLYEDASQDVIADASEAVATQETQKDSAVVAKQRRIAANKLSDKRINQLLLDEIVDDESALKTAAAAAPADKKQKKINKETTPEDEQQDDEEPEKKKEPATPTTKKRREREGAPSPASVKKEVVEKPVIVVEDKKKASVKKTPVKKSVKKEEVEEEESTPATKKQKTSSGSLKKNGKATATAAAPSSASKKKSVSFGKSK</sequence>
<dbReference type="SUPFAM" id="SSF56808">
    <property type="entry name" value="Ribosomal protein L1"/>
    <property type="match status" value="1"/>
</dbReference>
<protein>
    <submittedName>
        <fullName evidence="2">Uncharacterized protein</fullName>
    </submittedName>
</protein>
<evidence type="ECO:0000313" key="2">
    <source>
        <dbReference type="EMBL" id="VVT50953.1"/>
    </source>
</evidence>
<keyword evidence="3" id="KW-1185">Reference proteome</keyword>
<dbReference type="EMBL" id="CABVLU010000002">
    <property type="protein sequence ID" value="VVT50953.1"/>
    <property type="molecule type" value="Genomic_DNA"/>
</dbReference>
<accession>A0A5E8BQB5</accession>
<feature type="compositionally biased region" description="Basic and acidic residues" evidence="1">
    <location>
        <begin position="511"/>
        <end position="528"/>
    </location>
</feature>